<evidence type="ECO:0000313" key="3">
    <source>
        <dbReference type="Proteomes" id="UP000314294"/>
    </source>
</evidence>
<feature type="region of interest" description="Disordered" evidence="1">
    <location>
        <begin position="30"/>
        <end position="80"/>
    </location>
</feature>
<reference evidence="2 3" key="1">
    <citation type="submission" date="2019-03" db="EMBL/GenBank/DDBJ databases">
        <title>First draft genome of Liparis tanakae, snailfish: a comprehensive survey of snailfish specific genes.</title>
        <authorList>
            <person name="Kim W."/>
            <person name="Song I."/>
            <person name="Jeong J.-H."/>
            <person name="Kim D."/>
            <person name="Kim S."/>
            <person name="Ryu S."/>
            <person name="Song J.Y."/>
            <person name="Lee S.K."/>
        </authorList>
    </citation>
    <scope>NUCLEOTIDE SEQUENCE [LARGE SCALE GENOMIC DNA]</scope>
    <source>
        <tissue evidence="2">Muscle</tissue>
    </source>
</reference>
<evidence type="ECO:0000256" key="1">
    <source>
        <dbReference type="SAM" id="MobiDB-lite"/>
    </source>
</evidence>
<comment type="caution">
    <text evidence="2">The sequence shown here is derived from an EMBL/GenBank/DDBJ whole genome shotgun (WGS) entry which is preliminary data.</text>
</comment>
<organism evidence="2 3">
    <name type="scientific">Liparis tanakae</name>
    <name type="common">Tanaka's snailfish</name>
    <dbReference type="NCBI Taxonomy" id="230148"/>
    <lineage>
        <taxon>Eukaryota</taxon>
        <taxon>Metazoa</taxon>
        <taxon>Chordata</taxon>
        <taxon>Craniata</taxon>
        <taxon>Vertebrata</taxon>
        <taxon>Euteleostomi</taxon>
        <taxon>Actinopterygii</taxon>
        <taxon>Neopterygii</taxon>
        <taxon>Teleostei</taxon>
        <taxon>Neoteleostei</taxon>
        <taxon>Acanthomorphata</taxon>
        <taxon>Eupercaria</taxon>
        <taxon>Perciformes</taxon>
        <taxon>Cottioidei</taxon>
        <taxon>Cottales</taxon>
        <taxon>Liparidae</taxon>
        <taxon>Liparis</taxon>
    </lineage>
</organism>
<name>A0A4Z2JH91_9TELE</name>
<evidence type="ECO:0000313" key="2">
    <source>
        <dbReference type="EMBL" id="TNN89321.1"/>
    </source>
</evidence>
<dbReference type="AlphaFoldDB" id="A0A4Z2JH91"/>
<dbReference type="Proteomes" id="UP000314294">
    <property type="component" value="Unassembled WGS sequence"/>
</dbReference>
<keyword evidence="3" id="KW-1185">Reference proteome</keyword>
<gene>
    <name evidence="2" type="ORF">EYF80_000609</name>
</gene>
<dbReference type="EMBL" id="SRLO01000002">
    <property type="protein sequence ID" value="TNN89321.1"/>
    <property type="molecule type" value="Genomic_DNA"/>
</dbReference>
<accession>A0A4Z2JH91</accession>
<protein>
    <submittedName>
        <fullName evidence="2">Uncharacterized protein</fullName>
    </submittedName>
</protein>
<sequence>MPECRSNPRSTLGFSQCVCRLGEAAIQWPSMSGRRETPRVNPGLAGADRGHKQPSSQHARTAAPGELQPAQDWSRADTER</sequence>
<proteinExistence type="predicted"/>